<keyword evidence="1" id="KW-0175">Coiled coil</keyword>
<feature type="compositionally biased region" description="Basic and acidic residues" evidence="2">
    <location>
        <begin position="109"/>
        <end position="119"/>
    </location>
</feature>
<accession>A0A4Y7IA65</accession>
<evidence type="ECO:0000256" key="2">
    <source>
        <dbReference type="SAM" id="MobiDB-lite"/>
    </source>
</evidence>
<dbReference type="AlphaFoldDB" id="A0A4Y7IA65"/>
<dbReference type="PANTHER" id="PTHR38378">
    <property type="entry name" value="MYOSIN HEAVY CHAIN-LIKE PROTEIN"/>
    <property type="match status" value="1"/>
</dbReference>
<keyword evidence="4" id="KW-1185">Reference proteome</keyword>
<dbReference type="Gramene" id="RZC44289">
    <property type="protein sequence ID" value="RZC44289"/>
    <property type="gene ID" value="C5167_037242"/>
</dbReference>
<name>A0A4Y7IA65_PAPSO</name>
<feature type="region of interest" description="Disordered" evidence="2">
    <location>
        <begin position="100"/>
        <end position="119"/>
    </location>
</feature>
<reference evidence="3 4" key="1">
    <citation type="journal article" date="2018" name="Science">
        <title>The opium poppy genome and morphinan production.</title>
        <authorList>
            <person name="Guo L."/>
            <person name="Winzer T."/>
            <person name="Yang X."/>
            <person name="Li Y."/>
            <person name="Ning Z."/>
            <person name="He Z."/>
            <person name="Teodor R."/>
            <person name="Lu Y."/>
            <person name="Bowser T.A."/>
            <person name="Graham I.A."/>
            <person name="Ye K."/>
        </authorList>
    </citation>
    <scope>NUCLEOTIDE SEQUENCE [LARGE SCALE GENOMIC DNA]</scope>
    <source>
        <strain evidence="4">cv. HN1</strain>
        <tissue evidence="3">Leaves</tissue>
    </source>
</reference>
<gene>
    <name evidence="3" type="ORF">C5167_037242</name>
</gene>
<evidence type="ECO:0000256" key="1">
    <source>
        <dbReference type="SAM" id="Coils"/>
    </source>
</evidence>
<protein>
    <submittedName>
        <fullName evidence="3">Uncharacterized protein</fullName>
    </submittedName>
</protein>
<dbReference type="OrthoDB" id="1897593at2759"/>
<proteinExistence type="predicted"/>
<evidence type="ECO:0000313" key="3">
    <source>
        <dbReference type="EMBL" id="RZC44289.1"/>
    </source>
</evidence>
<evidence type="ECO:0000313" key="4">
    <source>
        <dbReference type="Proteomes" id="UP000316621"/>
    </source>
</evidence>
<sequence>MSKGRTNSSPDLTPLATNLDNCDPSLILQGLAANVKLLLKLIEDHNEACTKDFDDRKMQRVASMITILDEVKTRIQKSQNFGIKKREAALRRCNTELRANRGSSPNRRLLHEPSTDEKETLKRELNACTMAGKSLERMFLGLGKEKEIMAAELARKTHELNAIEEHVNDLKVQNESLLAKLQACAVEHKGRNQSGEGDHHNITKEDNVDLEKRNKTLSENLIKSLDGYRSLKRRLREAHEEKERVNEKMEKMSQAEIGLNRIVGLQQSIAELKENSPVKIEYELSALEDIFRCFKTSKITNNGANKCDKSLKNNYG</sequence>
<dbReference type="EMBL" id="CM010715">
    <property type="protein sequence ID" value="RZC44289.1"/>
    <property type="molecule type" value="Genomic_DNA"/>
</dbReference>
<feature type="coiled-coil region" evidence="1">
    <location>
        <begin position="153"/>
        <end position="255"/>
    </location>
</feature>
<organism evidence="3 4">
    <name type="scientific">Papaver somniferum</name>
    <name type="common">Opium poppy</name>
    <dbReference type="NCBI Taxonomy" id="3469"/>
    <lineage>
        <taxon>Eukaryota</taxon>
        <taxon>Viridiplantae</taxon>
        <taxon>Streptophyta</taxon>
        <taxon>Embryophyta</taxon>
        <taxon>Tracheophyta</taxon>
        <taxon>Spermatophyta</taxon>
        <taxon>Magnoliopsida</taxon>
        <taxon>Ranunculales</taxon>
        <taxon>Papaveraceae</taxon>
        <taxon>Papaveroideae</taxon>
        <taxon>Papaver</taxon>
    </lineage>
</organism>
<dbReference type="OMA" id="KQDEAMI"/>
<dbReference type="Proteomes" id="UP000316621">
    <property type="component" value="Chromosome 1"/>
</dbReference>
<dbReference type="PANTHER" id="PTHR38378:SF3">
    <property type="entry name" value="MYOSIN HEAVY CHAIN-LIKE PROTEIN"/>
    <property type="match status" value="1"/>
</dbReference>